<name>A0A7X1B5N0_9BACT</name>
<dbReference type="RefSeq" id="WP_185659968.1">
    <property type="nucleotide sequence ID" value="NZ_CAWPOO010000007.1"/>
</dbReference>
<sequence length="87" mass="9312">MFHDSCFFASLSLGLNVLQVKADTQFGGLLECRAFDLGKTIQAVEFPKVELRTSIDGGVESDVVLQALGCRFAMELGAIADLTIGSK</sequence>
<proteinExistence type="predicted"/>
<keyword evidence="2" id="KW-1185">Reference proteome</keyword>
<evidence type="ECO:0000313" key="1">
    <source>
        <dbReference type="EMBL" id="MBC2606086.1"/>
    </source>
</evidence>
<comment type="caution">
    <text evidence="1">The sequence shown here is derived from an EMBL/GenBank/DDBJ whole genome shotgun (WGS) entry which is preliminary data.</text>
</comment>
<dbReference type="Proteomes" id="UP000526501">
    <property type="component" value="Unassembled WGS sequence"/>
</dbReference>
<dbReference type="AlphaFoldDB" id="A0A7X1B5N0"/>
<evidence type="ECO:0000313" key="2">
    <source>
        <dbReference type="Proteomes" id="UP000526501"/>
    </source>
</evidence>
<dbReference type="EMBL" id="JACHVC010000007">
    <property type="protein sequence ID" value="MBC2606086.1"/>
    <property type="molecule type" value="Genomic_DNA"/>
</dbReference>
<gene>
    <name evidence="1" type="ORF">H5P27_08515</name>
</gene>
<organism evidence="1 2">
    <name type="scientific">Pelagicoccus albus</name>
    <dbReference type="NCBI Taxonomy" id="415222"/>
    <lineage>
        <taxon>Bacteria</taxon>
        <taxon>Pseudomonadati</taxon>
        <taxon>Verrucomicrobiota</taxon>
        <taxon>Opitutia</taxon>
        <taxon>Puniceicoccales</taxon>
        <taxon>Pelagicoccaceae</taxon>
        <taxon>Pelagicoccus</taxon>
    </lineage>
</organism>
<protein>
    <submittedName>
        <fullName evidence="1">Uncharacterized protein</fullName>
    </submittedName>
</protein>
<reference evidence="1 2" key="1">
    <citation type="submission" date="2020-07" db="EMBL/GenBank/DDBJ databases">
        <authorList>
            <person name="Feng X."/>
        </authorList>
    </citation>
    <scope>NUCLEOTIDE SEQUENCE [LARGE SCALE GENOMIC DNA]</scope>
    <source>
        <strain evidence="1 2">JCM23202</strain>
    </source>
</reference>
<accession>A0A7X1B5N0</accession>